<comment type="subcellular location">
    <subcellularLocation>
        <location evidence="1">Nucleus</location>
    </subcellularLocation>
</comment>
<evidence type="ECO:0000256" key="5">
    <source>
        <dbReference type="ARBA" id="ARBA00023242"/>
    </source>
</evidence>
<keyword evidence="2" id="KW-0805">Transcription regulation</keyword>
<dbReference type="InterPro" id="IPR050987">
    <property type="entry name" value="AtrR-like"/>
</dbReference>
<evidence type="ECO:0000256" key="6">
    <source>
        <dbReference type="SAM" id="MobiDB-lite"/>
    </source>
</evidence>
<dbReference type="GO" id="GO:0003677">
    <property type="term" value="F:DNA binding"/>
    <property type="evidence" value="ECO:0007669"/>
    <property type="project" value="UniProtKB-KW"/>
</dbReference>
<organism evidence="8 9">
    <name type="scientific">Venturia effusa</name>
    <dbReference type="NCBI Taxonomy" id="50376"/>
    <lineage>
        <taxon>Eukaryota</taxon>
        <taxon>Fungi</taxon>
        <taxon>Dikarya</taxon>
        <taxon>Ascomycota</taxon>
        <taxon>Pezizomycotina</taxon>
        <taxon>Dothideomycetes</taxon>
        <taxon>Pleosporomycetidae</taxon>
        <taxon>Venturiales</taxon>
        <taxon>Venturiaceae</taxon>
        <taxon>Venturia</taxon>
    </lineage>
</organism>
<evidence type="ECO:0000313" key="9">
    <source>
        <dbReference type="Proteomes" id="UP000316270"/>
    </source>
</evidence>
<keyword evidence="9" id="KW-1185">Reference proteome</keyword>
<name>A0A517KYG3_9PEZI</name>
<evidence type="ECO:0000256" key="3">
    <source>
        <dbReference type="ARBA" id="ARBA00023125"/>
    </source>
</evidence>
<dbReference type="PANTHER" id="PTHR46910:SF37">
    <property type="entry name" value="ZN(II)2CYS6 TRANSCRIPTION FACTOR (EUROFUNG)"/>
    <property type="match status" value="1"/>
</dbReference>
<accession>A0A517KYG3</accession>
<dbReference type="InterPro" id="IPR007219">
    <property type="entry name" value="XnlR_reg_dom"/>
</dbReference>
<evidence type="ECO:0000256" key="4">
    <source>
        <dbReference type="ARBA" id="ARBA00023163"/>
    </source>
</evidence>
<keyword evidence="5" id="KW-0539">Nucleus</keyword>
<dbReference type="EMBL" id="CP042185">
    <property type="protein sequence ID" value="QDS68413.1"/>
    <property type="molecule type" value="Genomic_DNA"/>
</dbReference>
<protein>
    <recommendedName>
        <fullName evidence="7">Xylanolytic transcriptional activator regulatory domain-containing protein</fullName>
    </recommendedName>
</protein>
<feature type="region of interest" description="Disordered" evidence="6">
    <location>
        <begin position="14"/>
        <end position="84"/>
    </location>
</feature>
<reference evidence="8 9" key="1">
    <citation type="submission" date="2019-07" db="EMBL/GenBank/DDBJ databases">
        <title>Finished genome of Venturia effusa.</title>
        <authorList>
            <person name="Young C.A."/>
            <person name="Cox M.P."/>
            <person name="Ganley A.R.D."/>
            <person name="David W.J."/>
        </authorList>
    </citation>
    <scope>NUCLEOTIDE SEQUENCE [LARGE SCALE GENOMIC DNA]</scope>
    <source>
        <strain evidence="9">albino</strain>
    </source>
</reference>
<keyword evidence="4" id="KW-0804">Transcription</keyword>
<feature type="region of interest" description="Disordered" evidence="6">
    <location>
        <begin position="592"/>
        <end position="626"/>
    </location>
</feature>
<feature type="compositionally biased region" description="Polar residues" evidence="6">
    <location>
        <begin position="594"/>
        <end position="603"/>
    </location>
</feature>
<dbReference type="Pfam" id="PF04082">
    <property type="entry name" value="Fungal_trans"/>
    <property type="match status" value="1"/>
</dbReference>
<dbReference type="AlphaFoldDB" id="A0A517KYG3"/>
<evidence type="ECO:0000256" key="1">
    <source>
        <dbReference type="ARBA" id="ARBA00004123"/>
    </source>
</evidence>
<evidence type="ECO:0000259" key="7">
    <source>
        <dbReference type="Pfam" id="PF04082"/>
    </source>
</evidence>
<keyword evidence="3" id="KW-0238">DNA-binding</keyword>
<proteinExistence type="predicted"/>
<gene>
    <name evidence="8" type="ORF">FKW77_010780</name>
</gene>
<dbReference type="GO" id="GO:0003700">
    <property type="term" value="F:DNA-binding transcription factor activity"/>
    <property type="evidence" value="ECO:0007669"/>
    <property type="project" value="InterPro"/>
</dbReference>
<evidence type="ECO:0000256" key="2">
    <source>
        <dbReference type="ARBA" id="ARBA00023015"/>
    </source>
</evidence>
<feature type="domain" description="Xylanolytic transcriptional activator regulatory" evidence="7">
    <location>
        <begin position="157"/>
        <end position="309"/>
    </location>
</feature>
<dbReference type="Proteomes" id="UP000316270">
    <property type="component" value="Chromosome 1"/>
</dbReference>
<dbReference type="GO" id="GO:0005634">
    <property type="term" value="C:nucleus"/>
    <property type="evidence" value="ECO:0007669"/>
    <property type="project" value="UniProtKB-SubCell"/>
</dbReference>
<sequence>MNCIIYGTKCEYTTAWPQQSEKRKDAPAHNGNGRSRPRKKQRASDDEDEKEPRSPQSRSPTAEEEERLEAECSGQSVTDAADPINHLPDRAAEAELEEKGIINTERDPLTVLVHDRLGKELVHYLTPMMTGVDHEDDVGDSLEDTGLPPPQATEALIDAYFENVHPLYPIIDESSFRIQLQQYYESLQHVDRLWLLLVKIMMCTAAAACHDAPSLGHGIKGLREQLFTQAISSSYLIYNQSGLRTTQIQVLIALYSIQMKKLNTAWLWIRWCIRMQTHWHHSKHRNVKEPVDVLALKDMVMWTSFMIESHLALSQFRDDGRLLESKMKEPGEEVKKKYPVFCYRLALARFTHRFTKIGIDAPAGTTTFTDRFEQVYSSILAWRESVPVGYQPEGDIFAEREEYQCVLFMHLEYNTLLLSMFTALGAASRLSPSNAKEKLKNSSRVRNQIAIRISNARRLLANINSIKDTAHLQPCVSSWLNAVQILSPFSFLYSHIMRRPSLLSTRSDLDLLYSATRHFRQFMNDSSRNKSIAALITSMYDAAAKFVAQSRATGSLPGPQTCTPGALADHFSDLPGENSNGSSKGRVAEVSGMNGLNTTTPTGESGEFDYSPTVDGSLDHSTSGLEMNTGGYPVHMPGAYTPYGGYSAAGHDFRIPSHDDGAVAGGNGIGTGSSGGGPDVAWLSSAAGHANGHGPGHGNTLPGVSALGLGMGGVTNPWDDWFWANEHGGRGGTV</sequence>
<evidence type="ECO:0000313" key="8">
    <source>
        <dbReference type="EMBL" id="QDS68413.1"/>
    </source>
</evidence>
<dbReference type="GO" id="GO:0008270">
    <property type="term" value="F:zinc ion binding"/>
    <property type="evidence" value="ECO:0007669"/>
    <property type="project" value="InterPro"/>
</dbReference>
<dbReference type="OrthoDB" id="3911410at2759"/>
<dbReference type="PANTHER" id="PTHR46910">
    <property type="entry name" value="TRANSCRIPTION FACTOR PDR1"/>
    <property type="match status" value="1"/>
</dbReference>
<dbReference type="CDD" id="cd12148">
    <property type="entry name" value="fungal_TF_MHR"/>
    <property type="match status" value="1"/>
</dbReference>
<dbReference type="GO" id="GO:0006351">
    <property type="term" value="P:DNA-templated transcription"/>
    <property type="evidence" value="ECO:0007669"/>
    <property type="project" value="InterPro"/>
</dbReference>